<keyword evidence="5" id="KW-0288">FMN</keyword>
<keyword evidence="13" id="KW-1185">Reference proteome</keyword>
<dbReference type="Pfam" id="PF07992">
    <property type="entry name" value="Pyr_redox_2"/>
    <property type="match status" value="1"/>
</dbReference>
<dbReference type="EMBL" id="JBHSNS010000003">
    <property type="protein sequence ID" value="MFC5729215.1"/>
    <property type="molecule type" value="Genomic_DNA"/>
</dbReference>
<dbReference type="PANTHER" id="PTHR42917">
    <property type="entry name" value="2,4-DIENOYL-COA REDUCTASE"/>
    <property type="match status" value="1"/>
</dbReference>
<dbReference type="PRINTS" id="PR00368">
    <property type="entry name" value="FADPNR"/>
</dbReference>
<comment type="cofactor">
    <cofactor evidence="2">
        <name>[4Fe-4S] cluster</name>
        <dbReference type="ChEBI" id="CHEBI:49883"/>
    </cofactor>
</comment>
<evidence type="ECO:0000256" key="9">
    <source>
        <dbReference type="ARBA" id="ARBA00023014"/>
    </source>
</evidence>
<feature type="domain" description="NADH:flavin oxidoreductase/NADH oxidase N-terminal" evidence="10">
    <location>
        <begin position="7"/>
        <end position="338"/>
    </location>
</feature>
<dbReference type="Gene3D" id="3.40.50.720">
    <property type="entry name" value="NAD(P)-binding Rossmann-like Domain"/>
    <property type="match status" value="1"/>
</dbReference>
<dbReference type="InterPro" id="IPR013785">
    <property type="entry name" value="Aldolase_TIM"/>
</dbReference>
<dbReference type="InterPro" id="IPR023753">
    <property type="entry name" value="FAD/NAD-binding_dom"/>
</dbReference>
<keyword evidence="8" id="KW-0408">Iron</keyword>
<feature type="domain" description="FAD/NAD(P)-binding" evidence="11">
    <location>
        <begin position="392"/>
        <end position="602"/>
    </location>
</feature>
<protein>
    <submittedName>
        <fullName evidence="12">FAD-dependent oxidoreductase</fullName>
    </submittedName>
</protein>
<keyword evidence="9" id="KW-0411">Iron-sulfur</keyword>
<dbReference type="InterPro" id="IPR001155">
    <property type="entry name" value="OxRdtase_FMN_N"/>
</dbReference>
<accession>A0ABW0ZDX8</accession>
<dbReference type="Proteomes" id="UP001596072">
    <property type="component" value="Unassembled WGS sequence"/>
</dbReference>
<evidence type="ECO:0000256" key="1">
    <source>
        <dbReference type="ARBA" id="ARBA00001917"/>
    </source>
</evidence>
<evidence type="ECO:0000256" key="2">
    <source>
        <dbReference type="ARBA" id="ARBA00001966"/>
    </source>
</evidence>
<comment type="cofactor">
    <cofactor evidence="1">
        <name>FMN</name>
        <dbReference type="ChEBI" id="CHEBI:58210"/>
    </cofactor>
</comment>
<evidence type="ECO:0000256" key="5">
    <source>
        <dbReference type="ARBA" id="ARBA00022643"/>
    </source>
</evidence>
<keyword evidence="4" id="KW-0285">Flavoprotein</keyword>
<dbReference type="CDD" id="cd02803">
    <property type="entry name" value="OYE_like_FMN_family"/>
    <property type="match status" value="1"/>
</dbReference>
<dbReference type="Gene3D" id="3.50.50.60">
    <property type="entry name" value="FAD/NAD(P)-binding domain"/>
    <property type="match status" value="1"/>
</dbReference>
<dbReference type="Pfam" id="PF00724">
    <property type="entry name" value="Oxidored_FMN"/>
    <property type="match status" value="1"/>
</dbReference>
<evidence type="ECO:0000256" key="4">
    <source>
        <dbReference type="ARBA" id="ARBA00022630"/>
    </source>
</evidence>
<keyword evidence="7" id="KW-0560">Oxidoreductase</keyword>
<gene>
    <name evidence="12" type="ORF">ACFPQB_09820</name>
</gene>
<dbReference type="Gene3D" id="3.20.20.70">
    <property type="entry name" value="Aldolase class I"/>
    <property type="match status" value="1"/>
</dbReference>
<dbReference type="PANTHER" id="PTHR42917:SF2">
    <property type="entry name" value="2,4-DIENOYL-COA REDUCTASE [(2E)-ENOYL-COA-PRODUCING]"/>
    <property type="match status" value="1"/>
</dbReference>
<name>A0ABW0ZDX8_9ACTN</name>
<evidence type="ECO:0000259" key="11">
    <source>
        <dbReference type="Pfam" id="PF07992"/>
    </source>
</evidence>
<evidence type="ECO:0000256" key="6">
    <source>
        <dbReference type="ARBA" id="ARBA00022723"/>
    </source>
</evidence>
<keyword evidence="6" id="KW-0479">Metal-binding</keyword>
<evidence type="ECO:0000256" key="8">
    <source>
        <dbReference type="ARBA" id="ARBA00023004"/>
    </source>
</evidence>
<dbReference type="SUPFAM" id="SSF51395">
    <property type="entry name" value="FMN-linked oxidoreductases"/>
    <property type="match status" value="1"/>
</dbReference>
<comment type="caution">
    <text evidence="12">The sequence shown here is derived from an EMBL/GenBank/DDBJ whole genome shotgun (WGS) entry which is preliminary data.</text>
</comment>
<evidence type="ECO:0000259" key="10">
    <source>
        <dbReference type="Pfam" id="PF00724"/>
    </source>
</evidence>
<organism evidence="12 13">
    <name type="scientific">Nocardioides vastitatis</name>
    <dbReference type="NCBI Taxonomy" id="2568655"/>
    <lineage>
        <taxon>Bacteria</taxon>
        <taxon>Bacillati</taxon>
        <taxon>Actinomycetota</taxon>
        <taxon>Actinomycetes</taxon>
        <taxon>Propionibacteriales</taxon>
        <taxon>Nocardioidaceae</taxon>
        <taxon>Nocardioides</taxon>
    </lineage>
</organism>
<dbReference type="RefSeq" id="WP_136430779.1">
    <property type="nucleotide sequence ID" value="NZ_JBHSNS010000003.1"/>
</dbReference>
<dbReference type="InterPro" id="IPR051793">
    <property type="entry name" value="NADH:flavin_oxidoreductase"/>
</dbReference>
<dbReference type="SUPFAM" id="SSF51905">
    <property type="entry name" value="FAD/NAD(P)-binding domain"/>
    <property type="match status" value="1"/>
</dbReference>
<evidence type="ECO:0000313" key="12">
    <source>
        <dbReference type="EMBL" id="MFC5729215.1"/>
    </source>
</evidence>
<reference evidence="13" key="1">
    <citation type="journal article" date="2019" name="Int. J. Syst. Evol. Microbiol.">
        <title>The Global Catalogue of Microorganisms (GCM) 10K type strain sequencing project: providing services to taxonomists for standard genome sequencing and annotation.</title>
        <authorList>
            <consortium name="The Broad Institute Genomics Platform"/>
            <consortium name="The Broad Institute Genome Sequencing Center for Infectious Disease"/>
            <person name="Wu L."/>
            <person name="Ma J."/>
        </authorList>
    </citation>
    <scope>NUCLEOTIDE SEQUENCE [LARGE SCALE GENOMIC DNA]</scope>
    <source>
        <strain evidence="13">YIM 94188</strain>
    </source>
</reference>
<evidence type="ECO:0000256" key="3">
    <source>
        <dbReference type="ARBA" id="ARBA00011048"/>
    </source>
</evidence>
<evidence type="ECO:0000256" key="7">
    <source>
        <dbReference type="ARBA" id="ARBA00023002"/>
    </source>
</evidence>
<sequence length="650" mass="67774">MTAFPHLLSPGRIGSMELRNRIVMSPMETMYGTPEGLPSDRTVAYFVARAAGGAGLITVGATGIDPLHPETPGGLQIGTADSVAAHRRLVDAVHAHGARIQPQIVHAGPDGLGPEMHGVASLGPSVIPSYLTGRPSAEATQQQITAILHQYRAAALRVREAGYDGLELHAAHGYMFLGSFLAPQRNRRGDRYRGTSVEGRIRVVLEALTAIRAEVGSDFPITLRISGYERVAGGRPVGETAAVAPLLVQAGVDAFHVSGGVIDRLVTGMVNAADHGDGLNVGAAAAVREAVDVPVIAVGRLHDPVLAEQVLADGRADFVAMGRPLLADPDLPRKLAAGEVSRVRMCISCENCIDTLEEKLAAECAVNPFTGHEAELSTRGPSWRAGPVGTRRVVVAGGGPAGLEAARLAAGARHEVVLLERSTFLGGALVDAAAVHPENGSYLRWLLAEVQRSPVDVRLGVPATPDTVSDLSPDVVLVATGGHLELPAIEGADLPHVTRGLPLDRLPRGRRVVVVGTRLAAVEYAEELARDGRLVSILSAGREIAPEFGLKRRTEHMDRLDRLGVTVHVGCIVERITPAGVVYLPANAAASKQLPADAVVLAGEVVADLTLHTAIAARLPAVVVHAIGDATGLGLIRGATADAARVVAGL</sequence>
<proteinExistence type="inferred from homology"/>
<evidence type="ECO:0000313" key="13">
    <source>
        <dbReference type="Proteomes" id="UP001596072"/>
    </source>
</evidence>
<dbReference type="InterPro" id="IPR036188">
    <property type="entry name" value="FAD/NAD-bd_sf"/>
</dbReference>
<comment type="similarity">
    <text evidence="3">In the N-terminal section; belongs to the NADH:flavin oxidoreductase/NADH oxidase family.</text>
</comment>